<comment type="caution">
    <text evidence="2">The sequence shown here is derived from an EMBL/GenBank/DDBJ whole genome shotgun (WGS) entry which is preliminary data.</text>
</comment>
<gene>
    <name evidence="2" type="ORF">MEDL_54895</name>
</gene>
<evidence type="ECO:0000259" key="1">
    <source>
        <dbReference type="PROSITE" id="PS51212"/>
    </source>
</evidence>
<dbReference type="AlphaFoldDB" id="A0A8S3UA40"/>
<protein>
    <recommendedName>
        <fullName evidence="1">WSC domain-containing protein</fullName>
    </recommendedName>
</protein>
<dbReference type="EMBL" id="CAJPWZ010002682">
    <property type="protein sequence ID" value="CAG2242749.1"/>
    <property type="molecule type" value="Genomic_DNA"/>
</dbReference>
<dbReference type="PROSITE" id="PS51212">
    <property type="entry name" value="WSC"/>
    <property type="match status" value="1"/>
</dbReference>
<keyword evidence="3" id="KW-1185">Reference proteome</keyword>
<dbReference type="Proteomes" id="UP000683360">
    <property type="component" value="Unassembled WGS sequence"/>
</dbReference>
<proteinExistence type="predicted"/>
<feature type="domain" description="WSC" evidence="1">
    <location>
        <begin position="1"/>
        <end position="73"/>
    </location>
</feature>
<sequence>MSQLLCYEYCTSGERRGMFNYFGTQKGNRCYCGKLKNIQAPIQVPSKCNTKCKGNHSDEICGGNKEASVYIIKKLPMVPSAAMPATSDFTSATMTATSDLTSAKITTTSVLRPTTITATSVLPPATMKATSVLRFATVTATTYLPSAKITTPLKLPSATVIVTSERGN</sequence>
<reference evidence="2" key="1">
    <citation type="submission" date="2021-03" db="EMBL/GenBank/DDBJ databases">
        <authorList>
            <person name="Bekaert M."/>
        </authorList>
    </citation>
    <scope>NUCLEOTIDE SEQUENCE</scope>
</reference>
<accession>A0A8S3UA40</accession>
<organism evidence="2 3">
    <name type="scientific">Mytilus edulis</name>
    <name type="common">Blue mussel</name>
    <dbReference type="NCBI Taxonomy" id="6550"/>
    <lineage>
        <taxon>Eukaryota</taxon>
        <taxon>Metazoa</taxon>
        <taxon>Spiralia</taxon>
        <taxon>Lophotrochozoa</taxon>
        <taxon>Mollusca</taxon>
        <taxon>Bivalvia</taxon>
        <taxon>Autobranchia</taxon>
        <taxon>Pteriomorphia</taxon>
        <taxon>Mytilida</taxon>
        <taxon>Mytiloidea</taxon>
        <taxon>Mytilidae</taxon>
        <taxon>Mytilinae</taxon>
        <taxon>Mytilus</taxon>
    </lineage>
</organism>
<dbReference type="Pfam" id="PF01822">
    <property type="entry name" value="WSC"/>
    <property type="match status" value="1"/>
</dbReference>
<dbReference type="InterPro" id="IPR002889">
    <property type="entry name" value="WSC_carb-bd"/>
</dbReference>
<evidence type="ECO:0000313" key="3">
    <source>
        <dbReference type="Proteomes" id="UP000683360"/>
    </source>
</evidence>
<name>A0A8S3UA40_MYTED</name>
<evidence type="ECO:0000313" key="2">
    <source>
        <dbReference type="EMBL" id="CAG2242749.1"/>
    </source>
</evidence>